<dbReference type="SUPFAM" id="SSF55729">
    <property type="entry name" value="Acyl-CoA N-acyltransferases (Nat)"/>
    <property type="match status" value="1"/>
</dbReference>
<dbReference type="Gene3D" id="3.40.630.30">
    <property type="match status" value="1"/>
</dbReference>
<organism evidence="2 5">
    <name type="scientific">Methylopila capsulata</name>
    <dbReference type="NCBI Taxonomy" id="61654"/>
    <lineage>
        <taxon>Bacteria</taxon>
        <taxon>Pseudomonadati</taxon>
        <taxon>Pseudomonadota</taxon>
        <taxon>Alphaproteobacteria</taxon>
        <taxon>Hyphomicrobiales</taxon>
        <taxon>Methylopilaceae</taxon>
        <taxon>Methylopila</taxon>
    </lineage>
</organism>
<gene>
    <name evidence="2" type="ORF">GCM10008170_28780</name>
    <name evidence="3" type="ORF">JOD31_002893</name>
</gene>
<evidence type="ECO:0000313" key="5">
    <source>
        <dbReference type="Proteomes" id="UP001143400"/>
    </source>
</evidence>
<dbReference type="Proteomes" id="UP001143400">
    <property type="component" value="Unassembled WGS sequence"/>
</dbReference>
<accession>A0A9W6IX35</accession>
<reference evidence="3 4" key="2">
    <citation type="submission" date="2021-01" db="EMBL/GenBank/DDBJ databases">
        <title>Genomic Encyclopedia of Type Strains, Phase IV (KMG-IV): sequencing the most valuable type-strain genomes for metagenomic binning, comparative biology and taxonomic classification.</title>
        <authorList>
            <person name="Goeker M."/>
        </authorList>
    </citation>
    <scope>NUCLEOTIDE SEQUENCE [LARGE SCALE GENOMIC DNA]</scope>
    <source>
        <strain evidence="3 4">DSM 6130</strain>
    </source>
</reference>
<dbReference type="GO" id="GO:0016747">
    <property type="term" value="F:acyltransferase activity, transferring groups other than amino-acyl groups"/>
    <property type="evidence" value="ECO:0007669"/>
    <property type="project" value="InterPro"/>
</dbReference>
<sequence>MAVIRDEAPADAGAREALLDRAFGSARFAKTCERLRAGRLAARGLALKAEIDGRLVGTLRFWHVAAGDRAALMLGPLAVEADVREGGVGAALMHEGLARAAALGHQAVILVGDAPYYARFGFDAGSVGGLAMPGPVERARFLGLELIPGALAGAAGLVRATGAVALPTREIPAAAPKRAA</sequence>
<evidence type="ECO:0000259" key="1">
    <source>
        <dbReference type="PROSITE" id="PS51186"/>
    </source>
</evidence>
<feature type="domain" description="N-acetyltransferase" evidence="1">
    <location>
        <begin position="2"/>
        <end position="143"/>
    </location>
</feature>
<reference evidence="2" key="1">
    <citation type="journal article" date="2014" name="Int. J. Syst. Evol. Microbiol.">
        <title>Complete genome sequence of Corynebacterium casei LMG S-19264T (=DSM 44701T), isolated from a smear-ripened cheese.</title>
        <authorList>
            <consortium name="US DOE Joint Genome Institute (JGI-PGF)"/>
            <person name="Walter F."/>
            <person name="Albersmeier A."/>
            <person name="Kalinowski J."/>
            <person name="Ruckert C."/>
        </authorList>
    </citation>
    <scope>NUCLEOTIDE SEQUENCE</scope>
    <source>
        <strain evidence="2">VKM B-1606</strain>
    </source>
</reference>
<keyword evidence="4" id="KW-1185">Reference proteome</keyword>
<dbReference type="CDD" id="cd04301">
    <property type="entry name" value="NAT_SF"/>
    <property type="match status" value="1"/>
</dbReference>
<evidence type="ECO:0000313" key="3">
    <source>
        <dbReference type="EMBL" id="MBM7852651.1"/>
    </source>
</evidence>
<dbReference type="InterPro" id="IPR016181">
    <property type="entry name" value="Acyl_CoA_acyltransferase"/>
</dbReference>
<name>A0A9W6IX35_9HYPH</name>
<dbReference type="RefSeq" id="WP_204951115.1">
    <property type="nucleotide sequence ID" value="NZ_BSFF01000003.1"/>
</dbReference>
<dbReference type="EMBL" id="JAFBCY010000003">
    <property type="protein sequence ID" value="MBM7852651.1"/>
    <property type="molecule type" value="Genomic_DNA"/>
</dbReference>
<dbReference type="AlphaFoldDB" id="A0A9W6IX35"/>
<dbReference type="PROSITE" id="PS51186">
    <property type="entry name" value="GNAT"/>
    <property type="match status" value="1"/>
</dbReference>
<evidence type="ECO:0000313" key="4">
    <source>
        <dbReference type="Proteomes" id="UP000758856"/>
    </source>
</evidence>
<comment type="caution">
    <text evidence="2">The sequence shown here is derived from an EMBL/GenBank/DDBJ whole genome shotgun (WGS) entry which is preliminary data.</text>
</comment>
<protein>
    <submittedName>
        <fullName evidence="2">GCN5 family N-acetyltransferase</fullName>
    </submittedName>
    <submittedName>
        <fullName evidence="3">N-acetyltransferase YhbS</fullName>
    </submittedName>
</protein>
<dbReference type="EMBL" id="BSFF01000003">
    <property type="protein sequence ID" value="GLK56859.1"/>
    <property type="molecule type" value="Genomic_DNA"/>
</dbReference>
<reference evidence="2" key="3">
    <citation type="submission" date="2023-01" db="EMBL/GenBank/DDBJ databases">
        <authorList>
            <person name="Sun Q."/>
            <person name="Evtushenko L."/>
        </authorList>
    </citation>
    <scope>NUCLEOTIDE SEQUENCE</scope>
    <source>
        <strain evidence="2">VKM B-1606</strain>
    </source>
</reference>
<dbReference type="InterPro" id="IPR000182">
    <property type="entry name" value="GNAT_dom"/>
</dbReference>
<dbReference type="Proteomes" id="UP000758856">
    <property type="component" value="Unassembled WGS sequence"/>
</dbReference>
<evidence type="ECO:0000313" key="2">
    <source>
        <dbReference type="EMBL" id="GLK56859.1"/>
    </source>
</evidence>
<dbReference type="Pfam" id="PF13508">
    <property type="entry name" value="Acetyltransf_7"/>
    <property type="match status" value="1"/>
</dbReference>
<proteinExistence type="predicted"/>